<accession>A0A645CHU6</accession>
<reference evidence="1" key="1">
    <citation type="submission" date="2019-08" db="EMBL/GenBank/DDBJ databases">
        <authorList>
            <person name="Kucharzyk K."/>
            <person name="Murdoch R.W."/>
            <person name="Higgins S."/>
            <person name="Loffler F."/>
        </authorList>
    </citation>
    <scope>NUCLEOTIDE SEQUENCE</scope>
</reference>
<protein>
    <submittedName>
        <fullName evidence="1">Uncharacterized protein</fullName>
    </submittedName>
</protein>
<comment type="caution">
    <text evidence="1">The sequence shown here is derived from an EMBL/GenBank/DDBJ whole genome shotgun (WGS) entry which is preliminary data.</text>
</comment>
<dbReference type="EMBL" id="VSSQ01027326">
    <property type="protein sequence ID" value="MPM76511.1"/>
    <property type="molecule type" value="Genomic_DNA"/>
</dbReference>
<evidence type="ECO:0000313" key="1">
    <source>
        <dbReference type="EMBL" id="MPM76511.1"/>
    </source>
</evidence>
<organism evidence="1">
    <name type="scientific">bioreactor metagenome</name>
    <dbReference type="NCBI Taxonomy" id="1076179"/>
    <lineage>
        <taxon>unclassified sequences</taxon>
        <taxon>metagenomes</taxon>
        <taxon>ecological metagenomes</taxon>
    </lineage>
</organism>
<gene>
    <name evidence="1" type="ORF">SDC9_123509</name>
</gene>
<proteinExistence type="predicted"/>
<name>A0A645CHU6_9ZZZZ</name>
<dbReference type="AlphaFoldDB" id="A0A645CHU6"/>
<sequence>MREVIALHIDAAEAFQIVGLSLSLHAFRYYGQPEPMGHTNHRAQDIAAARAVGAVAEEFHVELEDVHSDVLQRVERGISAAEIVHFHGEAGFSQRLDRVYELLLALHISGFRNFQPQRGDRQFVFSYDLFESIT</sequence>